<feature type="compositionally biased region" description="Polar residues" evidence="1">
    <location>
        <begin position="248"/>
        <end position="265"/>
    </location>
</feature>
<feature type="region of interest" description="Disordered" evidence="1">
    <location>
        <begin position="240"/>
        <end position="298"/>
    </location>
</feature>
<feature type="region of interest" description="Disordered" evidence="1">
    <location>
        <begin position="368"/>
        <end position="406"/>
    </location>
</feature>
<evidence type="ECO:0000313" key="4">
    <source>
        <dbReference type="Proteomes" id="UP001373714"/>
    </source>
</evidence>
<evidence type="ECO:0000256" key="1">
    <source>
        <dbReference type="SAM" id="MobiDB-lite"/>
    </source>
</evidence>
<proteinExistence type="predicted"/>
<reference evidence="3 4" key="1">
    <citation type="submission" date="2019-10" db="EMBL/GenBank/DDBJ databases">
        <authorList>
            <person name="Palmer J.M."/>
        </authorList>
    </citation>
    <scope>NUCLEOTIDE SEQUENCE [LARGE SCALE GENOMIC DNA]</scope>
    <source>
        <strain evidence="3 4">TWF730</strain>
    </source>
</reference>
<organism evidence="3 4">
    <name type="scientific">Orbilia blumenaviensis</name>
    <dbReference type="NCBI Taxonomy" id="1796055"/>
    <lineage>
        <taxon>Eukaryota</taxon>
        <taxon>Fungi</taxon>
        <taxon>Dikarya</taxon>
        <taxon>Ascomycota</taxon>
        <taxon>Pezizomycotina</taxon>
        <taxon>Orbiliomycetes</taxon>
        <taxon>Orbiliales</taxon>
        <taxon>Orbiliaceae</taxon>
        <taxon>Orbilia</taxon>
    </lineage>
</organism>
<keyword evidence="2" id="KW-0732">Signal</keyword>
<dbReference type="Proteomes" id="UP001373714">
    <property type="component" value="Unassembled WGS sequence"/>
</dbReference>
<protein>
    <submittedName>
        <fullName evidence="3">Uncharacterized protein</fullName>
    </submittedName>
</protein>
<evidence type="ECO:0000256" key="2">
    <source>
        <dbReference type="SAM" id="SignalP"/>
    </source>
</evidence>
<feature type="chain" id="PRO_5043821694" evidence="2">
    <location>
        <begin position="19"/>
        <end position="424"/>
    </location>
</feature>
<feature type="signal peptide" evidence="2">
    <location>
        <begin position="1"/>
        <end position="18"/>
    </location>
</feature>
<feature type="compositionally biased region" description="Basic and acidic residues" evidence="1">
    <location>
        <begin position="269"/>
        <end position="291"/>
    </location>
</feature>
<dbReference type="EMBL" id="JAVHNS010000022">
    <property type="protein sequence ID" value="KAK6329647.1"/>
    <property type="molecule type" value="Genomic_DNA"/>
</dbReference>
<sequence>MHLLSILLLLLLSSQAHSWFILPLRQDRKWTANNKPSSTSWLTDINSLTDCIPYSHSRNVPVSVDAVAVYNRPNTATARGVAIYSNSFCGAKDPKVRQSVKIGTHVPDVLLLLDQDLLNGVHLFDIKDIGVQTSVKFYKAIDPVKEAGSEDGLLWESGLRPGVYWWDGIGTWRRVRHLGDQGRMKYVHGSVADNLVSPSGLYHYIRLLLEYFINPDRMGEDEEEAVEPYKRIAEKRAGLDVAHEEEAVTTSAPPKPIQTSDPTSESEPEPDRQTGAKKEEPEGQEGVREMRQQSTTQSLLQVPTLPLISLPWNRQNELLQFGTRLSDFKLQILKGMQQILGVNGLINPSPFQGLEYGVNFGEPSPRVRGQVGGGIDAEAADRVRGRGGLREQNDNDDDSDDGVAYVNDDEDDINVLRKYRKVNR</sequence>
<gene>
    <name evidence="3" type="ORF">TWF730_006194</name>
</gene>
<name>A0AAV9TW67_9PEZI</name>
<accession>A0AAV9TW67</accession>
<evidence type="ECO:0000313" key="3">
    <source>
        <dbReference type="EMBL" id="KAK6329647.1"/>
    </source>
</evidence>
<comment type="caution">
    <text evidence="3">The sequence shown here is derived from an EMBL/GenBank/DDBJ whole genome shotgun (WGS) entry which is preliminary data.</text>
</comment>
<dbReference type="AlphaFoldDB" id="A0AAV9TW67"/>
<feature type="compositionally biased region" description="Acidic residues" evidence="1">
    <location>
        <begin position="394"/>
        <end position="406"/>
    </location>
</feature>
<keyword evidence="4" id="KW-1185">Reference proteome</keyword>
<feature type="compositionally biased region" description="Basic and acidic residues" evidence="1">
    <location>
        <begin position="379"/>
        <end position="393"/>
    </location>
</feature>